<keyword evidence="3" id="KW-1185">Reference proteome</keyword>
<proteinExistence type="predicted"/>
<evidence type="ECO:0000256" key="1">
    <source>
        <dbReference type="SAM" id="MobiDB-lite"/>
    </source>
</evidence>
<dbReference type="AlphaFoldDB" id="A0AAD9GHX9"/>
<name>A0AAD9GHX9_BABDI</name>
<gene>
    <name evidence="2" type="ORF">X943_003863</name>
</gene>
<evidence type="ECO:0000313" key="2">
    <source>
        <dbReference type="EMBL" id="KAK1938730.1"/>
    </source>
</evidence>
<accession>A0AAD9GHX9</accession>
<evidence type="ECO:0000313" key="3">
    <source>
        <dbReference type="Proteomes" id="UP001195914"/>
    </source>
</evidence>
<sequence length="312" mass="36413">MRLLSMRFLSVILFYMFCLDYVKFGFVWADDDDSDSSDESEEQTDRFSNVTYMSRLMDYVTFSNVASPLHRNVADVEIEVGDEESSEPGEGDPEPKEAADSPADSTEKEDDDKKVDDLSKVFDKYKGEPYNPDDYDRRLREILFTPDPLYGTDYNREWGRGCLTEDGEVPSTEYLVHFDVFDPFTPPGLDFEDLRCLHLYNLERGYSLYKLRMGDMIVTLRPDLKQVAVHLFEDYWGQMVVRLLYTWDGALSRHEWTEQGRGSKTFHKTMGPAVHYNTPDIETKDLNKWLDEKYRVLSELRPPIIEEVMQPS</sequence>
<reference evidence="2" key="2">
    <citation type="submission" date="2021-05" db="EMBL/GenBank/DDBJ databases">
        <authorList>
            <person name="Pain A."/>
        </authorList>
    </citation>
    <scope>NUCLEOTIDE SEQUENCE</scope>
    <source>
        <strain evidence="2">1802A</strain>
    </source>
</reference>
<feature type="region of interest" description="Disordered" evidence="1">
    <location>
        <begin position="80"/>
        <end position="114"/>
    </location>
</feature>
<protein>
    <submittedName>
        <fullName evidence="2">Membrane protein</fullName>
    </submittedName>
</protein>
<dbReference type="EMBL" id="JAHBMH010000024">
    <property type="protein sequence ID" value="KAK1938730.1"/>
    <property type="molecule type" value="Genomic_DNA"/>
</dbReference>
<comment type="caution">
    <text evidence="2">The sequence shown here is derived from an EMBL/GenBank/DDBJ whole genome shotgun (WGS) entry which is preliminary data.</text>
</comment>
<organism evidence="2 3">
    <name type="scientific">Babesia divergens</name>
    <dbReference type="NCBI Taxonomy" id="32595"/>
    <lineage>
        <taxon>Eukaryota</taxon>
        <taxon>Sar</taxon>
        <taxon>Alveolata</taxon>
        <taxon>Apicomplexa</taxon>
        <taxon>Aconoidasida</taxon>
        <taxon>Piroplasmida</taxon>
        <taxon>Babesiidae</taxon>
        <taxon>Babesia</taxon>
    </lineage>
</organism>
<feature type="compositionally biased region" description="Acidic residues" evidence="1">
    <location>
        <begin position="80"/>
        <end position="92"/>
    </location>
</feature>
<dbReference type="Proteomes" id="UP001195914">
    <property type="component" value="Unassembled WGS sequence"/>
</dbReference>
<reference evidence="2" key="1">
    <citation type="journal article" date="2014" name="Nucleic Acids Res.">
        <title>The evolutionary dynamics of variant antigen genes in Babesia reveal a history of genomic innovation underlying host-parasite interaction.</title>
        <authorList>
            <person name="Jackson A.P."/>
            <person name="Otto T.D."/>
            <person name="Darby A."/>
            <person name="Ramaprasad A."/>
            <person name="Xia D."/>
            <person name="Echaide I.E."/>
            <person name="Farber M."/>
            <person name="Gahlot S."/>
            <person name="Gamble J."/>
            <person name="Gupta D."/>
            <person name="Gupta Y."/>
            <person name="Jackson L."/>
            <person name="Malandrin L."/>
            <person name="Malas T.B."/>
            <person name="Moussa E."/>
            <person name="Nair M."/>
            <person name="Reid A.J."/>
            <person name="Sanders M."/>
            <person name="Sharma J."/>
            <person name="Tracey A."/>
            <person name="Quail M.A."/>
            <person name="Weir W."/>
            <person name="Wastling J.M."/>
            <person name="Hall N."/>
            <person name="Willadsen P."/>
            <person name="Lingelbach K."/>
            <person name="Shiels B."/>
            <person name="Tait A."/>
            <person name="Berriman M."/>
            <person name="Allred D.R."/>
            <person name="Pain A."/>
        </authorList>
    </citation>
    <scope>NUCLEOTIDE SEQUENCE</scope>
    <source>
        <strain evidence="2">1802A</strain>
    </source>
</reference>